<dbReference type="GO" id="GO:0003677">
    <property type="term" value="F:DNA binding"/>
    <property type="evidence" value="ECO:0007669"/>
    <property type="project" value="InterPro"/>
</dbReference>
<dbReference type="Pfam" id="PF01381">
    <property type="entry name" value="HTH_3"/>
    <property type="match status" value="1"/>
</dbReference>
<dbReference type="AlphaFoldDB" id="A0AAJ6DD55"/>
<dbReference type="EMBL" id="CP122566">
    <property type="protein sequence ID" value="WGH93841.1"/>
    <property type="molecule type" value="Genomic_DNA"/>
</dbReference>
<dbReference type="PROSITE" id="PS50943">
    <property type="entry name" value="HTH_CROC1"/>
    <property type="match status" value="1"/>
</dbReference>
<dbReference type="InterPro" id="IPR001387">
    <property type="entry name" value="Cro/C1-type_HTH"/>
</dbReference>
<dbReference type="InterPro" id="IPR010982">
    <property type="entry name" value="Lambda_DNA-bd_dom_sf"/>
</dbReference>
<dbReference type="SMART" id="SM00530">
    <property type="entry name" value="HTH_XRE"/>
    <property type="match status" value="1"/>
</dbReference>
<dbReference type="Proteomes" id="UP001224674">
    <property type="component" value="Chromosome"/>
</dbReference>
<name>A0AAJ6DD55_9MICC</name>
<protein>
    <submittedName>
        <fullName evidence="2">Helix-turn-helix domain-containing protein</fullName>
    </submittedName>
</protein>
<evidence type="ECO:0000259" key="1">
    <source>
        <dbReference type="PROSITE" id="PS50943"/>
    </source>
</evidence>
<sequence length="113" mass="12021">MSKAVRDGRARLGWAQSDLSHASGVSEATVAKIEQGVRSKPHASTLSALESALQFAPGVLADVVRRDECVPVSALLASDSPLSMVSTHDLILELSHRVHVLEAENRLLRGGDN</sequence>
<dbReference type="RefSeq" id="WP_158524581.1">
    <property type="nucleotide sequence ID" value="NZ_CP122566.1"/>
</dbReference>
<proteinExistence type="predicted"/>
<evidence type="ECO:0000313" key="2">
    <source>
        <dbReference type="EMBL" id="WGH93841.1"/>
    </source>
</evidence>
<organism evidence="2 3">
    <name type="scientific">Auritidibacter ignavus</name>
    <dbReference type="NCBI Taxonomy" id="678932"/>
    <lineage>
        <taxon>Bacteria</taxon>
        <taxon>Bacillati</taxon>
        <taxon>Actinomycetota</taxon>
        <taxon>Actinomycetes</taxon>
        <taxon>Micrococcales</taxon>
        <taxon>Micrococcaceae</taxon>
        <taxon>Auritidibacter</taxon>
    </lineage>
</organism>
<dbReference type="CDD" id="cd00093">
    <property type="entry name" value="HTH_XRE"/>
    <property type="match status" value="1"/>
</dbReference>
<evidence type="ECO:0000313" key="3">
    <source>
        <dbReference type="Proteomes" id="UP001224674"/>
    </source>
</evidence>
<dbReference type="SUPFAM" id="SSF47413">
    <property type="entry name" value="lambda repressor-like DNA-binding domains"/>
    <property type="match status" value="1"/>
</dbReference>
<feature type="domain" description="HTH cro/C1-type" evidence="1">
    <location>
        <begin position="5"/>
        <end position="60"/>
    </location>
</feature>
<dbReference type="Gene3D" id="1.10.260.40">
    <property type="entry name" value="lambda repressor-like DNA-binding domains"/>
    <property type="match status" value="1"/>
</dbReference>
<reference evidence="2 3" key="1">
    <citation type="submission" date="2023-03" db="EMBL/GenBank/DDBJ databases">
        <title>Complete genome sequences of several Auritidibacter ignavus strains isolated from ear infections.</title>
        <authorList>
            <person name="Baehr T."/>
            <person name="Baumhoegger A.M."/>
        </authorList>
    </citation>
    <scope>NUCLEOTIDE SEQUENCE [LARGE SCALE GENOMIC DNA]</scope>
    <source>
        <strain evidence="2 3">BABAE-6</strain>
    </source>
</reference>
<gene>
    <name evidence="2" type="ORF">QDX21_03320</name>
</gene>
<accession>A0AAJ6DD55</accession>
<keyword evidence="3" id="KW-1185">Reference proteome</keyword>